<dbReference type="PANTHER" id="PTHR37512:SF1">
    <property type="entry name" value="NADR_TTD14 AAA DOMAIN-CONTAINING PROTEIN"/>
    <property type="match status" value="1"/>
</dbReference>
<reference evidence="2 3" key="1">
    <citation type="submission" date="2014-08" db="EMBL/GenBank/DDBJ databases">
        <title>Whole genome shotgun sequence of Sphingomonas paucimobilis NBRC 13935.</title>
        <authorList>
            <person name="Hosoyama A."/>
            <person name="Hashimoto M."/>
            <person name="Hosoyama Y."/>
            <person name="Noguchi M."/>
            <person name="Uohara A."/>
            <person name="Ohji S."/>
            <person name="Katano-Makiyama Y."/>
            <person name="Ichikawa N."/>
            <person name="Kimura A."/>
            <person name="Yamazoe A."/>
            <person name="Fujita N."/>
        </authorList>
    </citation>
    <scope>NUCLEOTIDE SEQUENCE [LARGE SCALE GENOMIC DNA]</scope>
    <source>
        <strain evidence="2 3">NBRC 13935</strain>
    </source>
</reference>
<proteinExistence type="predicted"/>
<dbReference type="InterPro" id="IPR038727">
    <property type="entry name" value="NadR/Ttd14_AAA_dom"/>
</dbReference>
<dbReference type="Proteomes" id="UP000032025">
    <property type="component" value="Unassembled WGS sequence"/>
</dbReference>
<dbReference type="EMBL" id="BBJS01000012">
    <property type="protein sequence ID" value="GAN12714.1"/>
    <property type="molecule type" value="Genomic_DNA"/>
</dbReference>
<dbReference type="Pfam" id="PF13521">
    <property type="entry name" value="AAA_28"/>
    <property type="match status" value="1"/>
</dbReference>
<protein>
    <submittedName>
        <fullName evidence="2">DNA, contig: SP612</fullName>
    </submittedName>
</protein>
<name>A0A0C9MZL1_SPHPI</name>
<dbReference type="AlphaFoldDB" id="A0A0C9MZL1"/>
<dbReference type="SUPFAM" id="SSF52540">
    <property type="entry name" value="P-loop containing nucleoside triphosphate hydrolases"/>
    <property type="match status" value="1"/>
</dbReference>
<dbReference type="InterPro" id="IPR027417">
    <property type="entry name" value="P-loop_NTPase"/>
</dbReference>
<sequence>MAGAGMKSICLHGPESTGKSTVGPRIAEALGGCYLSEYGRDYAEAHGTDFTMADLVSIGQGHDAMLAEALATGPWPVITDTDPLMTAVWADMLFGERDPWFAAWDRLSDMYLLFAPDLPWIEDGTRLFGTRAERQRFFDLSRAELDRRGVPYALIEGQGERRFANCMAALEHFGIRAHLC</sequence>
<evidence type="ECO:0000313" key="2">
    <source>
        <dbReference type="EMBL" id="GAN12714.1"/>
    </source>
</evidence>
<dbReference type="InterPro" id="IPR052735">
    <property type="entry name" value="NAD_biosynth-regulator"/>
</dbReference>
<dbReference type="PANTHER" id="PTHR37512">
    <property type="entry name" value="TRIFUNCTIONAL NAD BIOSYNTHESIS/REGULATOR PROTEIN NADR"/>
    <property type="match status" value="1"/>
</dbReference>
<keyword evidence="3" id="KW-1185">Reference proteome</keyword>
<accession>A0A0C9MZL1</accession>
<feature type="domain" description="NadR/Ttd14 AAA" evidence="1">
    <location>
        <begin position="9"/>
        <end position="162"/>
    </location>
</feature>
<comment type="caution">
    <text evidence="2">The sequence shown here is derived from an EMBL/GenBank/DDBJ whole genome shotgun (WGS) entry which is preliminary data.</text>
</comment>
<dbReference type="Gene3D" id="3.40.50.300">
    <property type="entry name" value="P-loop containing nucleotide triphosphate hydrolases"/>
    <property type="match status" value="1"/>
</dbReference>
<evidence type="ECO:0000313" key="3">
    <source>
        <dbReference type="Proteomes" id="UP000032025"/>
    </source>
</evidence>
<gene>
    <name evidence="2" type="ORF">SP6_12_01110</name>
</gene>
<organism evidence="2 3">
    <name type="scientific">Sphingomonas paucimobilis NBRC 13935</name>
    <dbReference type="NCBI Taxonomy" id="1219050"/>
    <lineage>
        <taxon>Bacteria</taxon>
        <taxon>Pseudomonadati</taxon>
        <taxon>Pseudomonadota</taxon>
        <taxon>Alphaproteobacteria</taxon>
        <taxon>Sphingomonadales</taxon>
        <taxon>Sphingomonadaceae</taxon>
        <taxon>Sphingomonas</taxon>
    </lineage>
</organism>
<evidence type="ECO:0000259" key="1">
    <source>
        <dbReference type="Pfam" id="PF13521"/>
    </source>
</evidence>